<dbReference type="PATRIC" id="fig|1515334.3.peg.569"/>
<dbReference type="GO" id="GO:0003700">
    <property type="term" value="F:DNA-binding transcription factor activity"/>
    <property type="evidence" value="ECO:0007669"/>
    <property type="project" value="InterPro"/>
</dbReference>
<dbReference type="AlphaFoldDB" id="A0A0B3SWB3"/>
<dbReference type="PANTHER" id="PTHR30363">
    <property type="entry name" value="HTH-TYPE TRANSCRIPTIONAL REGULATOR SRLR-RELATED"/>
    <property type="match status" value="1"/>
</dbReference>
<keyword evidence="1" id="KW-0678">Repressor</keyword>
<dbReference type="PROSITE" id="PS00894">
    <property type="entry name" value="HTH_DEOR_1"/>
    <property type="match status" value="1"/>
</dbReference>
<feature type="domain" description="HTH deoR-type" evidence="5">
    <location>
        <begin position="3"/>
        <end position="58"/>
    </location>
</feature>
<gene>
    <name evidence="6" type="ORF">OA50_00563</name>
</gene>
<dbReference type="PROSITE" id="PS51000">
    <property type="entry name" value="HTH_DEOR_2"/>
    <property type="match status" value="1"/>
</dbReference>
<dbReference type="SMART" id="SM00420">
    <property type="entry name" value="HTH_DEOR"/>
    <property type="match status" value="1"/>
</dbReference>
<keyword evidence="7" id="KW-1185">Reference proteome</keyword>
<dbReference type="InterPro" id="IPR037171">
    <property type="entry name" value="NagB/RpiA_transferase-like"/>
</dbReference>
<evidence type="ECO:0000256" key="4">
    <source>
        <dbReference type="ARBA" id="ARBA00023163"/>
    </source>
</evidence>
<dbReference type="SUPFAM" id="SSF100950">
    <property type="entry name" value="NagB/RpiA/CoA transferase-like"/>
    <property type="match status" value="1"/>
</dbReference>
<dbReference type="InterPro" id="IPR036388">
    <property type="entry name" value="WH-like_DNA-bd_sf"/>
</dbReference>
<organism evidence="6 7">
    <name type="scientific">Mameliella alba</name>
    <dbReference type="NCBI Taxonomy" id="561184"/>
    <lineage>
        <taxon>Bacteria</taxon>
        <taxon>Pseudomonadati</taxon>
        <taxon>Pseudomonadota</taxon>
        <taxon>Alphaproteobacteria</taxon>
        <taxon>Rhodobacterales</taxon>
        <taxon>Roseobacteraceae</taxon>
        <taxon>Mameliella</taxon>
    </lineage>
</organism>
<evidence type="ECO:0000256" key="2">
    <source>
        <dbReference type="ARBA" id="ARBA00023015"/>
    </source>
</evidence>
<evidence type="ECO:0000256" key="3">
    <source>
        <dbReference type="ARBA" id="ARBA00023125"/>
    </source>
</evidence>
<dbReference type="PRINTS" id="PR00037">
    <property type="entry name" value="HTHLACR"/>
</dbReference>
<evidence type="ECO:0000313" key="7">
    <source>
        <dbReference type="Proteomes" id="UP000030960"/>
    </source>
</evidence>
<dbReference type="Proteomes" id="UP000030960">
    <property type="component" value="Unassembled WGS sequence"/>
</dbReference>
<dbReference type="Pfam" id="PF00455">
    <property type="entry name" value="DeoRC"/>
    <property type="match status" value="1"/>
</dbReference>
<dbReference type="InterPro" id="IPR050313">
    <property type="entry name" value="Carb_Metab_HTH_regulators"/>
</dbReference>
<keyword evidence="2" id="KW-0805">Transcription regulation</keyword>
<keyword evidence="4" id="KW-0804">Transcription</keyword>
<dbReference type="InterPro" id="IPR001034">
    <property type="entry name" value="DeoR_HTH"/>
</dbReference>
<evidence type="ECO:0000313" key="6">
    <source>
        <dbReference type="EMBL" id="KHQ54729.1"/>
    </source>
</evidence>
<dbReference type="GO" id="GO:0003677">
    <property type="term" value="F:DNA binding"/>
    <property type="evidence" value="ECO:0007669"/>
    <property type="project" value="UniProtKB-KW"/>
</dbReference>
<dbReference type="EMBL" id="JSUQ01000002">
    <property type="protein sequence ID" value="KHQ54729.1"/>
    <property type="molecule type" value="Genomic_DNA"/>
</dbReference>
<dbReference type="SUPFAM" id="SSF46785">
    <property type="entry name" value="Winged helix' DNA-binding domain"/>
    <property type="match status" value="1"/>
</dbReference>
<dbReference type="STRING" id="561184.SAMN05216376_107185"/>
<reference evidence="6 7" key="1">
    <citation type="submission" date="2014-10" db="EMBL/GenBank/DDBJ databases">
        <title>Genome sequence of Ponticoccus sp. strain UMTAT08 isolated from clonal culture of toxic dinoflagellate Alexandrium tamiyavanichii.</title>
        <authorList>
            <person name="Gan H.Y."/>
            <person name="Muhd D.-D."/>
            <person name="Mohd Noor M.E."/>
            <person name="Yeong Y.S."/>
            <person name="Usup G."/>
        </authorList>
    </citation>
    <scope>NUCLEOTIDE SEQUENCE [LARGE SCALE GENOMIC DNA]</scope>
    <source>
        <strain evidence="6 7">UMTAT08</strain>
    </source>
</reference>
<name>A0A0B3SWB3_9RHOB</name>
<sequence length="259" mass="27957">MKRDDRQQAIMDLLVTDGEVELDALADRFAVSRMTIHRDLDDLEGAGLLRKIRGGATIRSGTQFESDFRFRERQGTTAKMAMARAALRLVEPGMTVMINDGSMAAILGQRLAACRPLTVITNNAAVMDALKAEAGITLIALGGVYSAKFNAYLGKVTEDALAHLRADVAFISAPAVSGLEVFHMDETVVRSKQAMMRQGACRVLLVNHTRFGNAALHRLAALSEFDHIITDQPPAPEARAALDEAGLTLTIADPQEAEA</sequence>
<comment type="caution">
    <text evidence="6">The sequence shown here is derived from an EMBL/GenBank/DDBJ whole genome shotgun (WGS) entry which is preliminary data.</text>
</comment>
<evidence type="ECO:0000259" key="5">
    <source>
        <dbReference type="PROSITE" id="PS51000"/>
    </source>
</evidence>
<dbReference type="SMART" id="SM01134">
    <property type="entry name" value="DeoRC"/>
    <property type="match status" value="1"/>
</dbReference>
<dbReference type="InterPro" id="IPR018356">
    <property type="entry name" value="Tscrpt_reg_HTH_DeoR_CS"/>
</dbReference>
<proteinExistence type="predicted"/>
<dbReference type="RefSeq" id="WP_043137089.1">
    <property type="nucleotide sequence ID" value="NZ_JSUQ01000002.1"/>
</dbReference>
<protein>
    <submittedName>
        <fullName evidence="6">DeoR faimly transcriptional regulator</fullName>
    </submittedName>
</protein>
<dbReference type="PANTHER" id="PTHR30363:SF4">
    <property type="entry name" value="GLYCEROL-3-PHOSPHATE REGULON REPRESSOR"/>
    <property type="match status" value="1"/>
</dbReference>
<accession>A0A0B3SWB3</accession>
<dbReference type="InterPro" id="IPR036390">
    <property type="entry name" value="WH_DNA-bd_sf"/>
</dbReference>
<evidence type="ECO:0000256" key="1">
    <source>
        <dbReference type="ARBA" id="ARBA00022491"/>
    </source>
</evidence>
<dbReference type="Gene3D" id="1.10.10.10">
    <property type="entry name" value="Winged helix-like DNA-binding domain superfamily/Winged helix DNA-binding domain"/>
    <property type="match status" value="1"/>
</dbReference>
<dbReference type="InterPro" id="IPR014036">
    <property type="entry name" value="DeoR-like_C"/>
</dbReference>
<dbReference type="OrthoDB" id="9816363at2"/>
<dbReference type="Pfam" id="PF08220">
    <property type="entry name" value="HTH_DeoR"/>
    <property type="match status" value="1"/>
</dbReference>
<keyword evidence="3" id="KW-0238">DNA-binding</keyword>